<organism evidence="2 3">
    <name type="scientific">Methanospirillum purgamenti</name>
    <dbReference type="NCBI Taxonomy" id="2834276"/>
    <lineage>
        <taxon>Archaea</taxon>
        <taxon>Methanobacteriati</taxon>
        <taxon>Methanobacteriota</taxon>
        <taxon>Stenosarchaea group</taxon>
        <taxon>Methanomicrobia</taxon>
        <taxon>Methanomicrobiales</taxon>
        <taxon>Methanospirillaceae</taxon>
        <taxon>Methanospirillum</taxon>
    </lineage>
</organism>
<name>A0A8E7EG66_9EURY</name>
<accession>A0A8E7EG66</accession>
<dbReference type="AlphaFoldDB" id="A0A8E7EG66"/>
<feature type="region of interest" description="Disordered" evidence="1">
    <location>
        <begin position="21"/>
        <end position="57"/>
    </location>
</feature>
<proteinExistence type="predicted"/>
<feature type="compositionally biased region" description="Basic residues" evidence="1">
    <location>
        <begin position="46"/>
        <end position="57"/>
    </location>
</feature>
<evidence type="ECO:0000313" key="3">
    <source>
        <dbReference type="Proteomes" id="UP000680656"/>
    </source>
</evidence>
<dbReference type="RefSeq" id="WP_214418328.1">
    <property type="nucleotide sequence ID" value="NZ_CP075546.1"/>
</dbReference>
<reference evidence="2 3" key="1">
    <citation type="submission" date="2021-05" db="EMBL/GenBank/DDBJ databases">
        <title>A novel Methanospirillum isolate from a pyrite-forming mixed culture.</title>
        <authorList>
            <person name="Bunk B."/>
            <person name="Sproer C."/>
            <person name="Spring S."/>
            <person name="Pester M."/>
        </authorList>
    </citation>
    <scope>NUCLEOTIDE SEQUENCE [LARGE SCALE GENOMIC DNA]</scope>
    <source>
        <strain evidence="2 3">J.3.6.1-F.2.7.3</strain>
    </source>
</reference>
<sequence>MPPVITSVEELNPRLLDVLLDDENPPDELVEDTPDDMEKADPIPMAKKRKQKITPVI</sequence>
<dbReference type="EMBL" id="CP075546">
    <property type="protein sequence ID" value="QVV87507.1"/>
    <property type="molecule type" value="Genomic_DNA"/>
</dbReference>
<dbReference type="KEGG" id="mrtj:KHC33_08975"/>
<evidence type="ECO:0000256" key="1">
    <source>
        <dbReference type="SAM" id="MobiDB-lite"/>
    </source>
</evidence>
<dbReference type="GeneID" id="65097313"/>
<feature type="compositionally biased region" description="Acidic residues" evidence="1">
    <location>
        <begin position="21"/>
        <end position="35"/>
    </location>
</feature>
<dbReference type="Proteomes" id="UP000680656">
    <property type="component" value="Chromosome"/>
</dbReference>
<gene>
    <name evidence="2" type="ORF">KHC33_08975</name>
</gene>
<protein>
    <submittedName>
        <fullName evidence="2">Uncharacterized protein</fullName>
    </submittedName>
</protein>
<evidence type="ECO:0000313" key="2">
    <source>
        <dbReference type="EMBL" id="QVV87507.1"/>
    </source>
</evidence>
<keyword evidence="3" id="KW-1185">Reference proteome</keyword>